<dbReference type="SUPFAM" id="SSF53146">
    <property type="entry name" value="Nitrogenase accessory factor-like"/>
    <property type="match status" value="1"/>
</dbReference>
<feature type="compositionally biased region" description="Basic residues" evidence="1">
    <location>
        <begin position="13"/>
        <end position="24"/>
    </location>
</feature>
<name>A0AA41R5K4_9BACT</name>
<sequence length="146" mass="15922">MPHKQRITDHGAILRHKRRRRQASRKSPTASVESVAAALPVFHGRVAPVLDTCTQLLILGPEPRRLPLACSGLADRAEALQTLGVQVVICGALSQQLAALLAEKKIRVICGIAGNVPAVVRAYQQNRLHLPCFHLPGFWKSEQGTM</sequence>
<keyword evidence="3" id="KW-1185">Reference proteome</keyword>
<protein>
    <submittedName>
        <fullName evidence="2">NifB/NifX family molybdenum-iron cluster-binding protein</fullName>
    </submittedName>
</protein>
<comment type="caution">
    <text evidence="2">The sequence shown here is derived from an EMBL/GenBank/DDBJ whole genome shotgun (WGS) entry which is preliminary data.</text>
</comment>
<dbReference type="Proteomes" id="UP001165427">
    <property type="component" value="Unassembled WGS sequence"/>
</dbReference>
<accession>A0AA41R5K4</accession>
<proteinExistence type="predicted"/>
<evidence type="ECO:0000313" key="3">
    <source>
        <dbReference type="Proteomes" id="UP001165427"/>
    </source>
</evidence>
<evidence type="ECO:0000313" key="2">
    <source>
        <dbReference type="EMBL" id="MCJ8501843.1"/>
    </source>
</evidence>
<dbReference type="RefSeq" id="WP_246911135.1">
    <property type="nucleotide sequence ID" value="NZ_JALJRB010000018.1"/>
</dbReference>
<organism evidence="2 3">
    <name type="scientific">Desulfatitalea alkaliphila</name>
    <dbReference type="NCBI Taxonomy" id="2929485"/>
    <lineage>
        <taxon>Bacteria</taxon>
        <taxon>Pseudomonadati</taxon>
        <taxon>Thermodesulfobacteriota</taxon>
        <taxon>Desulfobacteria</taxon>
        <taxon>Desulfobacterales</taxon>
        <taxon>Desulfosarcinaceae</taxon>
        <taxon>Desulfatitalea</taxon>
    </lineage>
</organism>
<dbReference type="EMBL" id="JALJRB010000018">
    <property type="protein sequence ID" value="MCJ8501843.1"/>
    <property type="molecule type" value="Genomic_DNA"/>
</dbReference>
<gene>
    <name evidence="2" type="ORF">MRX98_14765</name>
</gene>
<feature type="region of interest" description="Disordered" evidence="1">
    <location>
        <begin position="1"/>
        <end position="31"/>
    </location>
</feature>
<dbReference type="Gene3D" id="3.30.420.130">
    <property type="entry name" value="Dinitrogenase iron-molybdenum cofactor biosynthesis domain"/>
    <property type="match status" value="1"/>
</dbReference>
<dbReference type="InterPro" id="IPR036105">
    <property type="entry name" value="DiNase_FeMo-co_biosyn_sf"/>
</dbReference>
<dbReference type="AlphaFoldDB" id="A0AA41R5K4"/>
<evidence type="ECO:0000256" key="1">
    <source>
        <dbReference type="SAM" id="MobiDB-lite"/>
    </source>
</evidence>
<reference evidence="2" key="1">
    <citation type="submission" date="2022-04" db="EMBL/GenBank/DDBJ databases">
        <title>Desulfatitalea alkaliphila sp. nov., a novel anaerobic sulfate-reducing bacterium isolated from terrestrial mud volcano, Taman Peninsula, Russia.</title>
        <authorList>
            <person name="Khomyakova M.A."/>
            <person name="Merkel A.Y."/>
            <person name="Slobodkin A.I."/>
        </authorList>
    </citation>
    <scope>NUCLEOTIDE SEQUENCE</scope>
    <source>
        <strain evidence="2">M08but</strain>
    </source>
</reference>